<name>A0A1G5WBU0_9FIRM</name>
<dbReference type="RefSeq" id="WP_091364954.1">
    <property type="nucleotide sequence ID" value="NZ_FMXA01000016.1"/>
</dbReference>
<evidence type="ECO:0000256" key="1">
    <source>
        <dbReference type="SAM" id="SignalP"/>
    </source>
</evidence>
<sequence>MRKDMRRLAAVLIGVAAILPAGAAMAEDNGNNMRNTWEIQYDSMHPCIFNDRHISNDTVHVYQKMGQRGTISWYRGLTVTDNHGTLTDDDKVKRNSDAWGAGPSVMGRYEHELTGKLYGGLDATGTLMFYNKAFPAGGRGYGFMWRTGPRLTWKSGEKDSFSVGYTIMHCSNGMKRRNPGYNGNGLTVVWSHQF</sequence>
<dbReference type="Pfam" id="PF09411">
    <property type="entry name" value="PagL"/>
    <property type="match status" value="1"/>
</dbReference>
<dbReference type="AlphaFoldDB" id="A0A1G5WBU0"/>
<protein>
    <submittedName>
        <fullName evidence="2">Lipid A 3-O-deacylase (PagL)</fullName>
    </submittedName>
</protein>
<keyword evidence="1" id="KW-0732">Signal</keyword>
<accession>A0A1G5WBU0</accession>
<dbReference type="Proteomes" id="UP000199689">
    <property type="component" value="Unassembled WGS sequence"/>
</dbReference>
<feature type="chain" id="PRO_5011775034" evidence="1">
    <location>
        <begin position="27"/>
        <end position="194"/>
    </location>
</feature>
<dbReference type="InterPro" id="IPR018550">
    <property type="entry name" value="Lipid-A_deacylase-rel"/>
</dbReference>
<dbReference type="GeneID" id="87756270"/>
<evidence type="ECO:0000313" key="2">
    <source>
        <dbReference type="EMBL" id="SDA55216.1"/>
    </source>
</evidence>
<gene>
    <name evidence="2" type="ORF">SAMN02910343_01260</name>
</gene>
<organism evidence="2 3">
    <name type="scientific">Allisonella histaminiformans</name>
    <dbReference type="NCBI Taxonomy" id="209880"/>
    <lineage>
        <taxon>Bacteria</taxon>
        <taxon>Bacillati</taxon>
        <taxon>Bacillota</taxon>
        <taxon>Negativicutes</taxon>
        <taxon>Veillonellales</taxon>
        <taxon>Veillonellaceae</taxon>
        <taxon>Allisonella</taxon>
    </lineage>
</organism>
<dbReference type="OrthoDB" id="1664699at2"/>
<proteinExistence type="predicted"/>
<keyword evidence="3" id="KW-1185">Reference proteome</keyword>
<dbReference type="EMBL" id="FMXA01000016">
    <property type="protein sequence ID" value="SDA55216.1"/>
    <property type="molecule type" value="Genomic_DNA"/>
</dbReference>
<feature type="signal peptide" evidence="1">
    <location>
        <begin position="1"/>
        <end position="26"/>
    </location>
</feature>
<reference evidence="2 3" key="1">
    <citation type="submission" date="2016-10" db="EMBL/GenBank/DDBJ databases">
        <authorList>
            <person name="de Groot N.N."/>
        </authorList>
    </citation>
    <scope>NUCLEOTIDE SEQUENCE [LARGE SCALE GENOMIC DNA]</scope>
    <source>
        <strain evidence="2 3">DSM 15230</strain>
    </source>
</reference>
<evidence type="ECO:0000313" key="3">
    <source>
        <dbReference type="Proteomes" id="UP000199689"/>
    </source>
</evidence>